<gene>
    <name evidence="1" type="ORF">HMPREF3213_02903</name>
</gene>
<proteinExistence type="predicted"/>
<name>A0A133KGS6_HEYCO</name>
<organism evidence="1 2">
    <name type="scientific">Heyndrickxia coagulans</name>
    <name type="common">Weizmannia coagulans</name>
    <dbReference type="NCBI Taxonomy" id="1398"/>
    <lineage>
        <taxon>Bacteria</taxon>
        <taxon>Bacillati</taxon>
        <taxon>Bacillota</taxon>
        <taxon>Bacilli</taxon>
        <taxon>Bacillales</taxon>
        <taxon>Bacillaceae</taxon>
        <taxon>Heyndrickxia</taxon>
    </lineage>
</organism>
<evidence type="ECO:0000313" key="1">
    <source>
        <dbReference type="EMBL" id="KWZ78717.1"/>
    </source>
</evidence>
<evidence type="ECO:0000313" key="2">
    <source>
        <dbReference type="Proteomes" id="UP000070376"/>
    </source>
</evidence>
<accession>A0A133KGS6</accession>
<dbReference type="Proteomes" id="UP000070376">
    <property type="component" value="Unassembled WGS sequence"/>
</dbReference>
<comment type="caution">
    <text evidence="1">The sequence shown here is derived from an EMBL/GenBank/DDBJ whole genome shotgun (WGS) entry which is preliminary data.</text>
</comment>
<protein>
    <submittedName>
        <fullName evidence="1">Uncharacterized protein</fullName>
    </submittedName>
</protein>
<dbReference type="AlphaFoldDB" id="A0A133KGS6"/>
<sequence>MGQAVRPSCMHKEKARKMGMGRHIEKGQYQHRLTLPFLNVCYLTRL</sequence>
<dbReference type="EMBL" id="LRPN01000137">
    <property type="protein sequence ID" value="KWZ78717.1"/>
    <property type="molecule type" value="Genomic_DNA"/>
</dbReference>
<reference evidence="2" key="1">
    <citation type="submission" date="2016-01" db="EMBL/GenBank/DDBJ databases">
        <authorList>
            <person name="Mitreva M."/>
            <person name="Pepin K.H."/>
            <person name="Mihindukulasuriya K.A."/>
            <person name="Fulton R."/>
            <person name="Fronick C."/>
            <person name="O'Laughlin M."/>
            <person name="Miner T."/>
            <person name="Herter B."/>
            <person name="Rosa B.A."/>
            <person name="Cordes M."/>
            <person name="Tomlinson C."/>
            <person name="Wollam A."/>
            <person name="Palsikar V.B."/>
            <person name="Mardis E.R."/>
            <person name="Wilson R.K."/>
        </authorList>
    </citation>
    <scope>NUCLEOTIDE SEQUENCE [LARGE SCALE GENOMIC DNA]</scope>
    <source>
        <strain evidence="2">GED7749B</strain>
    </source>
</reference>